<proteinExistence type="predicted"/>
<reference evidence="1 2" key="1">
    <citation type="journal article" date="2015" name="Genome Biol.">
        <title>Comparative genomics of Steinernema reveals deeply conserved gene regulatory networks.</title>
        <authorList>
            <person name="Dillman A.R."/>
            <person name="Macchietto M."/>
            <person name="Porter C.F."/>
            <person name="Rogers A."/>
            <person name="Williams B."/>
            <person name="Antoshechkin I."/>
            <person name="Lee M.M."/>
            <person name="Goodwin Z."/>
            <person name="Lu X."/>
            <person name="Lewis E.E."/>
            <person name="Goodrich-Blair H."/>
            <person name="Stock S.P."/>
            <person name="Adams B.J."/>
            <person name="Sternberg P.W."/>
            <person name="Mortazavi A."/>
        </authorList>
    </citation>
    <scope>NUCLEOTIDE SEQUENCE [LARGE SCALE GENOMIC DNA]</scope>
    <source>
        <strain evidence="1 2">ALL</strain>
    </source>
</reference>
<evidence type="ECO:0000313" key="1">
    <source>
        <dbReference type="EMBL" id="TKR87598.1"/>
    </source>
</evidence>
<protein>
    <submittedName>
        <fullName evidence="1">Uncharacterized protein</fullName>
    </submittedName>
</protein>
<accession>A0A4U5NVQ0</accession>
<keyword evidence="2" id="KW-1185">Reference proteome</keyword>
<name>A0A4U5NVQ0_STECR</name>
<evidence type="ECO:0000313" key="2">
    <source>
        <dbReference type="Proteomes" id="UP000298663"/>
    </source>
</evidence>
<dbReference type="Proteomes" id="UP000298663">
    <property type="component" value="Unassembled WGS sequence"/>
</dbReference>
<dbReference type="EMBL" id="AZBU02000003">
    <property type="protein sequence ID" value="TKR87598.1"/>
    <property type="molecule type" value="Genomic_DNA"/>
</dbReference>
<organism evidence="1 2">
    <name type="scientific">Steinernema carpocapsae</name>
    <name type="common">Entomopathogenic nematode</name>
    <dbReference type="NCBI Taxonomy" id="34508"/>
    <lineage>
        <taxon>Eukaryota</taxon>
        <taxon>Metazoa</taxon>
        <taxon>Ecdysozoa</taxon>
        <taxon>Nematoda</taxon>
        <taxon>Chromadorea</taxon>
        <taxon>Rhabditida</taxon>
        <taxon>Tylenchina</taxon>
        <taxon>Panagrolaimomorpha</taxon>
        <taxon>Strongyloidoidea</taxon>
        <taxon>Steinernematidae</taxon>
        <taxon>Steinernema</taxon>
    </lineage>
</organism>
<dbReference type="AlphaFoldDB" id="A0A4U5NVQ0"/>
<comment type="caution">
    <text evidence="1">The sequence shown here is derived from an EMBL/GenBank/DDBJ whole genome shotgun (WGS) entry which is preliminary data.</text>
</comment>
<gene>
    <name evidence="1" type="ORF">L596_011971</name>
</gene>
<reference evidence="1 2" key="2">
    <citation type="journal article" date="2019" name="G3 (Bethesda)">
        <title>Hybrid Assembly of the Genome of the Entomopathogenic Nematode Steinernema carpocapsae Identifies the X-Chromosome.</title>
        <authorList>
            <person name="Serra L."/>
            <person name="Macchietto M."/>
            <person name="Macias-Munoz A."/>
            <person name="McGill C.J."/>
            <person name="Rodriguez I.M."/>
            <person name="Rodriguez B."/>
            <person name="Murad R."/>
            <person name="Mortazavi A."/>
        </authorList>
    </citation>
    <scope>NUCLEOTIDE SEQUENCE [LARGE SCALE GENOMIC DNA]</scope>
    <source>
        <strain evidence="1 2">ALL</strain>
    </source>
</reference>
<sequence>MSLGTKQHSINSAWLSKVGWLRVIKVYVTFDFIQWIASCVRCAACVIASSSPRRDCYKSLSCSSRYTFLRHSLSCPQSPQSHKLSNAASCTWPALAVLQARIS</sequence>